<organism evidence="1 2">
    <name type="scientific">Falsiroseomonas selenitidurans</name>
    <dbReference type="NCBI Taxonomy" id="2716335"/>
    <lineage>
        <taxon>Bacteria</taxon>
        <taxon>Pseudomonadati</taxon>
        <taxon>Pseudomonadota</taxon>
        <taxon>Alphaproteobacteria</taxon>
        <taxon>Acetobacterales</taxon>
        <taxon>Roseomonadaceae</taxon>
        <taxon>Falsiroseomonas</taxon>
    </lineage>
</organism>
<dbReference type="Gene3D" id="3.40.50.150">
    <property type="entry name" value="Vaccinia Virus protein VP39"/>
    <property type="match status" value="1"/>
</dbReference>
<protein>
    <recommendedName>
        <fullName evidence="3">Methyltransferase type 11 domain-containing protein</fullName>
    </recommendedName>
</protein>
<evidence type="ECO:0000313" key="2">
    <source>
        <dbReference type="Proteomes" id="UP000787635"/>
    </source>
</evidence>
<evidence type="ECO:0000313" key="1">
    <source>
        <dbReference type="EMBL" id="NKC30920.1"/>
    </source>
</evidence>
<keyword evidence="2" id="KW-1185">Reference proteome</keyword>
<proteinExistence type="predicted"/>
<accession>A0ABX1E1A0</accession>
<gene>
    <name evidence="1" type="ORF">HEQ75_08595</name>
</gene>
<reference evidence="1 2" key="1">
    <citation type="submission" date="2020-03" db="EMBL/GenBank/DDBJ databases">
        <title>Roseomonas selenitidurans sp. nov. isolated from urban soil.</title>
        <authorList>
            <person name="Liu H."/>
        </authorList>
    </citation>
    <scope>NUCLEOTIDE SEQUENCE [LARGE SCALE GENOMIC DNA]</scope>
    <source>
        <strain evidence="1 2">BU-1</strain>
    </source>
</reference>
<dbReference type="SUPFAM" id="SSF53335">
    <property type="entry name" value="S-adenosyl-L-methionine-dependent methyltransferases"/>
    <property type="match status" value="1"/>
</dbReference>
<dbReference type="InterPro" id="IPR029063">
    <property type="entry name" value="SAM-dependent_MTases_sf"/>
</dbReference>
<dbReference type="Proteomes" id="UP000787635">
    <property type="component" value="Unassembled WGS sequence"/>
</dbReference>
<dbReference type="RefSeq" id="WP_168029293.1">
    <property type="nucleotide sequence ID" value="NZ_JAAVNE010000010.1"/>
</dbReference>
<name>A0ABX1E1A0_9PROT</name>
<comment type="caution">
    <text evidence="1">The sequence shown here is derived from an EMBL/GenBank/DDBJ whole genome shotgun (WGS) entry which is preliminary data.</text>
</comment>
<dbReference type="EMBL" id="JAAVNE010000010">
    <property type="protein sequence ID" value="NKC30920.1"/>
    <property type="molecule type" value="Genomic_DNA"/>
</dbReference>
<evidence type="ECO:0008006" key="3">
    <source>
        <dbReference type="Google" id="ProtNLM"/>
    </source>
</evidence>
<sequence length="74" mass="8550">MTMLCGVLEHLLVNPANIFRALAATLRPGGLLYVTTLNFLRQGCRGLLLPGRNPQRLFRPDYRPEDRFHHHVRE</sequence>